<evidence type="ECO:0000256" key="2">
    <source>
        <dbReference type="SAM" id="Phobius"/>
    </source>
</evidence>
<gene>
    <name evidence="3" type="ORF">ONB1V03_LOCUS9372</name>
</gene>
<evidence type="ECO:0000256" key="1">
    <source>
        <dbReference type="SAM" id="MobiDB-lite"/>
    </source>
</evidence>
<keyword evidence="4" id="KW-1185">Reference proteome</keyword>
<proteinExistence type="predicted"/>
<dbReference type="PANTHER" id="PTHR46560">
    <property type="entry name" value="CYPHER, ISOFORM B"/>
    <property type="match status" value="1"/>
</dbReference>
<dbReference type="Proteomes" id="UP000728032">
    <property type="component" value="Unassembled WGS sequence"/>
</dbReference>
<feature type="transmembrane region" description="Helical" evidence="2">
    <location>
        <begin position="201"/>
        <end position="225"/>
    </location>
</feature>
<dbReference type="EMBL" id="CAJPVJ010005862">
    <property type="protein sequence ID" value="CAG2169899.1"/>
    <property type="molecule type" value="Genomic_DNA"/>
</dbReference>
<dbReference type="EMBL" id="OC920687">
    <property type="protein sequence ID" value="CAD7652712.1"/>
    <property type="molecule type" value="Genomic_DNA"/>
</dbReference>
<accession>A0A7R9QQA6</accession>
<organism evidence="3">
    <name type="scientific">Oppiella nova</name>
    <dbReference type="NCBI Taxonomy" id="334625"/>
    <lineage>
        <taxon>Eukaryota</taxon>
        <taxon>Metazoa</taxon>
        <taxon>Ecdysozoa</taxon>
        <taxon>Arthropoda</taxon>
        <taxon>Chelicerata</taxon>
        <taxon>Arachnida</taxon>
        <taxon>Acari</taxon>
        <taxon>Acariformes</taxon>
        <taxon>Sarcoptiformes</taxon>
        <taxon>Oribatida</taxon>
        <taxon>Brachypylina</taxon>
        <taxon>Oppioidea</taxon>
        <taxon>Oppiidae</taxon>
        <taxon>Oppiella</taxon>
    </lineage>
</organism>
<feature type="compositionally biased region" description="Pro residues" evidence="1">
    <location>
        <begin position="755"/>
        <end position="767"/>
    </location>
</feature>
<feature type="compositionally biased region" description="Basic and acidic residues" evidence="1">
    <location>
        <begin position="930"/>
        <end position="949"/>
    </location>
</feature>
<name>A0A7R9QQA6_9ACAR</name>
<dbReference type="OrthoDB" id="10070678at2759"/>
<keyword evidence="2" id="KW-1133">Transmembrane helix</keyword>
<evidence type="ECO:0000313" key="4">
    <source>
        <dbReference type="Proteomes" id="UP000728032"/>
    </source>
</evidence>
<evidence type="ECO:0000313" key="3">
    <source>
        <dbReference type="EMBL" id="CAD7652712.1"/>
    </source>
</evidence>
<feature type="region of interest" description="Disordered" evidence="1">
    <location>
        <begin position="925"/>
        <end position="949"/>
    </location>
</feature>
<feature type="region of interest" description="Disordered" evidence="1">
    <location>
        <begin position="748"/>
        <end position="779"/>
    </location>
</feature>
<evidence type="ECO:0008006" key="5">
    <source>
        <dbReference type="Google" id="ProtNLM"/>
    </source>
</evidence>
<dbReference type="AlphaFoldDB" id="A0A7R9QQA6"/>
<sequence>MKNKCLLCVSKRKGFKKYSNTYRNSPLIVSQSLKSESSAKRVSDEEAEEIERRITENVVRLAATDQLNSEIITNRSRAYLSCESGEMIVKINFSEPFRGIGYSDYDRTSPCRFYGDGSNYYQMRLPLKGCGTKQEAPRLFINNIILRFHRTLELEEDEIKTIVCRYPPPLAPPPPSISAPILEPTPPPALPIPAKLSEVELLLIISALLFLTLLLLGIGMAYYCLKRRNIKVVRKRKVTPSEITKISSIRIPRVAVSTSSSDYPSSSEEISVISDTSTIRRDHYNYENQAFIPEPYPLDIEREDSVTSLPVPVIAKPNITQLDFLTTIRETQHLTDTDIFNTTHLKTTTQLYRKAPTPTASSIYGSIPDNDMWSHSELEDIPSQRPYIPPPKLHVRNIDDSFVSTQHITDIDEDITTHRRLTHPNPRITTKTIEDYYMTPKETTDMTEDITTKRITTYPKPKITSKTTDDYYVSPQETTDITEDTITERTITYPKPKITTQSLEDYYKTNRDTTEVFEDLSTTRLIAVPPPPSGPVVTDRTQDDTFINIRETTEITDDTSTRKLTKYPIPKYTVHTIDDTFITNISETDITEHITASDKKEAPPPQPHQYPKRVGTGVDWEVQISRYLVGPTTELPETKATTSTIDQYDAYTSDTTTFTSSHETKINMIYKILDAPPPHLPGVDRLTPDVKQKFRTLLTTDHVFRSLIIESNTTEEYTYISRHISYEPLFDPPVWVTIITLLSLPELSSRQQPTSPQPSQPPQPPPTTRYKRKGSLPSISGELIPYEPYVRPDIIRSRRASRSSSIFDVRSLTEEDVTFSRTDSIRFAAQTSRSYVEMRPNTYPEDVPTTSGLSTHQTLPSLSPIPRTAHISEFMVPSQRPYSPDIDALSLALPTSAYASSQYMSSYGRSTAYGRLAHIRRTLNRATSVGDKEETKSVSEKDVYDWKRS</sequence>
<protein>
    <recommendedName>
        <fullName evidence="5">ZP domain-containing protein</fullName>
    </recommendedName>
</protein>
<reference evidence="3" key="1">
    <citation type="submission" date="2020-11" db="EMBL/GenBank/DDBJ databases">
        <authorList>
            <person name="Tran Van P."/>
        </authorList>
    </citation>
    <scope>NUCLEOTIDE SEQUENCE</scope>
</reference>
<keyword evidence="2" id="KW-0812">Transmembrane</keyword>
<dbReference type="PANTHER" id="PTHR46560:SF11">
    <property type="entry name" value="GH09980P"/>
    <property type="match status" value="1"/>
</dbReference>
<keyword evidence="2" id="KW-0472">Membrane</keyword>